<dbReference type="InterPro" id="IPR001900">
    <property type="entry name" value="RNase_II/R"/>
</dbReference>
<evidence type="ECO:0000256" key="1">
    <source>
        <dbReference type="ARBA" id="ARBA00001849"/>
    </source>
</evidence>
<dbReference type="PANTHER" id="PTHR23355">
    <property type="entry name" value="RIBONUCLEASE"/>
    <property type="match status" value="1"/>
</dbReference>
<keyword evidence="8" id="KW-0694">RNA-binding</keyword>
<sequence length="814" mass="91142">MLKKIKKKIKSILGKKSKKKVEENATSKNAPPRKRAAKKKAAKQPSTGNKNTNKKSAPKKTDPKKRASKKRGSKNSASDNGASKKRASKKTFFKHSRKVNDPEAKQEAKKYDNPVASRTLLLDTIKEEGMMTQSSVFKALNVREDQEEGVSRRLSAMVRDGQLVQNRRGGYLPVDEKHLIKGHVIAHADGFGFLVPDEGGDDLFLSAKQMRGVLHGDHAVATVAGVDRRGRLEGSIISVVERANSTLVGRLFNDDGIAYVVPDNKRITQNIMIPADMLGDASSDQIVKVEITSQPTRRKQMVGKVIDVIGEHMAPGMEIEMAIHNHGIPYEFPDAVTAQANNFGASVKDKDKEGRLDLRDLSLVTIDGADARDFDDAVYCEPSKNGWKLIVAIADVAHYVDIGSPLDVEGYERATSVYFPGRVIPMLPEALSNGLCSINPDVDRLCMVCEMFVNKQGEIESYDFKEAVMRSHARLTYTQVSEALEGEGTGEIASDIYPHIVNLNDMYQALDGARTARGTIEFDTTETVINFTDDKRIESIRPSTRNDAHKIIEECMISANVCAAKFIAKSKNPCLYRVHEDPTDEKIQDLRGFLSDLDLKLGEPSRKIVSSDYAELSAVIKEREDFHMIQTLMLRSMKQAVYMSENSGHFGLALTHYAHFTSPIRRYPDLLVHRALKHIVRKRAKSDYMYSAERMAQMGEHCSDNERRANEATRDAEFALKCEYMLDKIGNSYDAKVTGVVQFGLFVELSEHFVEGLIHITNLPKDYYVFDPKTHQLVGENRGITFGLNDKIRIKVSRVNMDERKIDFELISEH</sequence>
<evidence type="ECO:0000256" key="2">
    <source>
        <dbReference type="ARBA" id="ARBA00004496"/>
    </source>
</evidence>
<feature type="compositionally biased region" description="Basic and acidic residues" evidence="9">
    <location>
        <begin position="98"/>
        <end position="111"/>
    </location>
</feature>
<dbReference type="InterPro" id="IPR050180">
    <property type="entry name" value="RNR_Ribonuclease"/>
</dbReference>
<comment type="catalytic activity">
    <reaction evidence="1">
        <text>Exonucleolytic cleavage in the 3'- to 5'-direction to yield nucleoside 5'-phosphates.</text>
        <dbReference type="EC" id="3.1.13.1"/>
    </reaction>
</comment>
<dbReference type="PROSITE" id="PS01175">
    <property type="entry name" value="RIBONUCLEASE_II"/>
    <property type="match status" value="1"/>
</dbReference>
<dbReference type="InterPro" id="IPR011129">
    <property type="entry name" value="CSD"/>
</dbReference>
<evidence type="ECO:0000313" key="11">
    <source>
        <dbReference type="EMBL" id="VAW50367.1"/>
    </source>
</evidence>
<evidence type="ECO:0000256" key="3">
    <source>
        <dbReference type="ARBA" id="ARBA00012163"/>
    </source>
</evidence>
<dbReference type="SMART" id="SM00316">
    <property type="entry name" value="S1"/>
    <property type="match status" value="2"/>
</dbReference>
<evidence type="ECO:0000256" key="8">
    <source>
        <dbReference type="ARBA" id="ARBA00022884"/>
    </source>
</evidence>
<dbReference type="InterPro" id="IPR040476">
    <property type="entry name" value="CSD2"/>
</dbReference>
<feature type="domain" description="S1 motif" evidence="10">
    <location>
        <begin position="730"/>
        <end position="811"/>
    </location>
</feature>
<dbReference type="EMBL" id="UOFE01000002">
    <property type="protein sequence ID" value="VAW50367.1"/>
    <property type="molecule type" value="Genomic_DNA"/>
</dbReference>
<dbReference type="InterPro" id="IPR011805">
    <property type="entry name" value="RNase_R"/>
</dbReference>
<dbReference type="GO" id="GO:0005829">
    <property type="term" value="C:cytosol"/>
    <property type="evidence" value="ECO:0007669"/>
    <property type="project" value="TreeGrafter"/>
</dbReference>
<keyword evidence="6" id="KW-0378">Hydrolase</keyword>
<evidence type="ECO:0000259" key="10">
    <source>
        <dbReference type="PROSITE" id="PS50126"/>
    </source>
</evidence>
<comment type="subcellular location">
    <subcellularLocation>
        <location evidence="2">Cytoplasm</location>
    </subcellularLocation>
</comment>
<dbReference type="NCBIfam" id="TIGR00358">
    <property type="entry name" value="3_prime_RNase"/>
    <property type="match status" value="1"/>
</dbReference>
<dbReference type="GO" id="GO:0003723">
    <property type="term" value="F:RNA binding"/>
    <property type="evidence" value="ECO:0007669"/>
    <property type="project" value="UniProtKB-KW"/>
</dbReference>
<dbReference type="InterPro" id="IPR022966">
    <property type="entry name" value="RNase_II/R_CS"/>
</dbReference>
<evidence type="ECO:0000256" key="7">
    <source>
        <dbReference type="ARBA" id="ARBA00022839"/>
    </source>
</evidence>
<reference evidence="11" key="1">
    <citation type="submission" date="2018-06" db="EMBL/GenBank/DDBJ databases">
        <authorList>
            <person name="Zhirakovskaya E."/>
        </authorList>
    </citation>
    <scope>NUCLEOTIDE SEQUENCE</scope>
</reference>
<dbReference type="InterPro" id="IPR012340">
    <property type="entry name" value="NA-bd_OB-fold"/>
</dbReference>
<keyword evidence="7" id="KW-0269">Exonuclease</keyword>
<dbReference type="InterPro" id="IPR003029">
    <property type="entry name" value="S1_domain"/>
</dbReference>
<dbReference type="Pfam" id="PF08206">
    <property type="entry name" value="OB_RNB"/>
    <property type="match status" value="1"/>
</dbReference>
<evidence type="ECO:0000256" key="9">
    <source>
        <dbReference type="SAM" id="MobiDB-lite"/>
    </source>
</evidence>
<feature type="compositionally biased region" description="Basic residues" evidence="9">
    <location>
        <begin position="1"/>
        <end position="19"/>
    </location>
</feature>
<dbReference type="InterPro" id="IPR004476">
    <property type="entry name" value="RNase_II/RNase_R"/>
</dbReference>
<dbReference type="AlphaFoldDB" id="A0A3B0WIA9"/>
<proteinExistence type="inferred from homology"/>
<evidence type="ECO:0000256" key="4">
    <source>
        <dbReference type="ARBA" id="ARBA00022490"/>
    </source>
</evidence>
<keyword evidence="5" id="KW-0540">Nuclease</keyword>
<name>A0A3B0WIA9_9ZZZZ</name>
<dbReference type="GO" id="GO:0008859">
    <property type="term" value="F:exoribonuclease II activity"/>
    <property type="evidence" value="ECO:0007669"/>
    <property type="project" value="UniProtKB-EC"/>
</dbReference>
<evidence type="ECO:0000256" key="6">
    <source>
        <dbReference type="ARBA" id="ARBA00022801"/>
    </source>
</evidence>
<feature type="compositionally biased region" description="Basic residues" evidence="9">
    <location>
        <begin position="83"/>
        <end position="97"/>
    </location>
</feature>
<feature type="region of interest" description="Disordered" evidence="9">
    <location>
        <begin position="1"/>
        <end position="111"/>
    </location>
</feature>
<organism evidence="11">
    <name type="scientific">hydrothermal vent metagenome</name>
    <dbReference type="NCBI Taxonomy" id="652676"/>
    <lineage>
        <taxon>unclassified sequences</taxon>
        <taxon>metagenomes</taxon>
        <taxon>ecological metagenomes</taxon>
    </lineage>
</organism>
<evidence type="ECO:0000256" key="5">
    <source>
        <dbReference type="ARBA" id="ARBA00022722"/>
    </source>
</evidence>
<dbReference type="Pfam" id="PF17876">
    <property type="entry name" value="CSD2"/>
    <property type="match status" value="1"/>
</dbReference>
<dbReference type="Pfam" id="PF00773">
    <property type="entry name" value="RNB"/>
    <property type="match status" value="1"/>
</dbReference>
<dbReference type="EC" id="3.1.13.1" evidence="3"/>
<gene>
    <name evidence="11" type="ORF">MNBD_GAMMA05-1388</name>
</gene>
<dbReference type="Pfam" id="PF00575">
    <property type="entry name" value="S1"/>
    <property type="match status" value="1"/>
</dbReference>
<dbReference type="SMART" id="SM00955">
    <property type="entry name" value="RNB"/>
    <property type="match status" value="1"/>
</dbReference>
<dbReference type="Gene3D" id="2.40.50.140">
    <property type="entry name" value="Nucleic acid-binding proteins"/>
    <property type="match status" value="2"/>
</dbReference>
<dbReference type="NCBIfam" id="TIGR02063">
    <property type="entry name" value="RNase_R"/>
    <property type="match status" value="1"/>
</dbReference>
<dbReference type="GO" id="GO:0006402">
    <property type="term" value="P:mRNA catabolic process"/>
    <property type="evidence" value="ECO:0007669"/>
    <property type="project" value="TreeGrafter"/>
</dbReference>
<dbReference type="InterPro" id="IPR013223">
    <property type="entry name" value="RNase_B_OB_dom"/>
</dbReference>
<dbReference type="SMART" id="SM00357">
    <property type="entry name" value="CSP"/>
    <property type="match status" value="1"/>
</dbReference>
<dbReference type="PANTHER" id="PTHR23355:SF9">
    <property type="entry name" value="DIS3-LIKE EXONUCLEASE 2"/>
    <property type="match status" value="1"/>
</dbReference>
<dbReference type="HAMAP" id="MF_01895">
    <property type="entry name" value="RNase_R"/>
    <property type="match status" value="1"/>
</dbReference>
<accession>A0A3B0WIA9</accession>
<dbReference type="PROSITE" id="PS50126">
    <property type="entry name" value="S1"/>
    <property type="match status" value="1"/>
</dbReference>
<protein>
    <recommendedName>
        <fullName evidence="3">exoribonuclease II</fullName>
        <ecNumber evidence="3">3.1.13.1</ecNumber>
    </recommendedName>
</protein>
<dbReference type="SUPFAM" id="SSF50249">
    <property type="entry name" value="Nucleic acid-binding proteins"/>
    <property type="match status" value="4"/>
</dbReference>
<keyword evidence="4" id="KW-0963">Cytoplasm</keyword>
<dbReference type="CDD" id="cd04471">
    <property type="entry name" value="S1_RNase_R"/>
    <property type="match status" value="1"/>
</dbReference>
<feature type="compositionally biased region" description="Basic residues" evidence="9">
    <location>
        <begin position="31"/>
        <end position="42"/>
    </location>
</feature>